<evidence type="ECO:0000313" key="1">
    <source>
        <dbReference type="EMBL" id="GFO26232.1"/>
    </source>
</evidence>
<accession>A0AAV4C3Q4</accession>
<evidence type="ECO:0000313" key="2">
    <source>
        <dbReference type="Proteomes" id="UP000735302"/>
    </source>
</evidence>
<dbReference type="AlphaFoldDB" id="A0AAV4C3Q4"/>
<name>A0AAV4C3Q4_9GAST</name>
<sequence length="87" mass="9887">MQIYVDHANKGWAAKIMSTAKRTRHHWSEVDLLINGQNLRPLGVNHIQARVHLSSALYPYSKWQASGVTDFWPGLGSYDRGAPETRK</sequence>
<dbReference type="EMBL" id="BLXT01005798">
    <property type="protein sequence ID" value="GFO26232.1"/>
    <property type="molecule type" value="Genomic_DNA"/>
</dbReference>
<reference evidence="1 2" key="1">
    <citation type="journal article" date="2021" name="Elife">
        <title>Chloroplast acquisition without the gene transfer in kleptoplastic sea slugs, Plakobranchus ocellatus.</title>
        <authorList>
            <person name="Maeda T."/>
            <person name="Takahashi S."/>
            <person name="Yoshida T."/>
            <person name="Shimamura S."/>
            <person name="Takaki Y."/>
            <person name="Nagai Y."/>
            <person name="Toyoda A."/>
            <person name="Suzuki Y."/>
            <person name="Arimoto A."/>
            <person name="Ishii H."/>
            <person name="Satoh N."/>
            <person name="Nishiyama T."/>
            <person name="Hasebe M."/>
            <person name="Maruyama T."/>
            <person name="Minagawa J."/>
            <person name="Obokata J."/>
            <person name="Shigenobu S."/>
        </authorList>
    </citation>
    <scope>NUCLEOTIDE SEQUENCE [LARGE SCALE GENOMIC DNA]</scope>
</reference>
<comment type="caution">
    <text evidence="1">The sequence shown here is derived from an EMBL/GenBank/DDBJ whole genome shotgun (WGS) entry which is preliminary data.</text>
</comment>
<organism evidence="1 2">
    <name type="scientific">Plakobranchus ocellatus</name>
    <dbReference type="NCBI Taxonomy" id="259542"/>
    <lineage>
        <taxon>Eukaryota</taxon>
        <taxon>Metazoa</taxon>
        <taxon>Spiralia</taxon>
        <taxon>Lophotrochozoa</taxon>
        <taxon>Mollusca</taxon>
        <taxon>Gastropoda</taxon>
        <taxon>Heterobranchia</taxon>
        <taxon>Euthyneura</taxon>
        <taxon>Panpulmonata</taxon>
        <taxon>Sacoglossa</taxon>
        <taxon>Placobranchoidea</taxon>
        <taxon>Plakobranchidae</taxon>
        <taxon>Plakobranchus</taxon>
    </lineage>
</organism>
<gene>
    <name evidence="1" type="ORF">PoB_005273700</name>
</gene>
<proteinExistence type="predicted"/>
<dbReference type="Proteomes" id="UP000735302">
    <property type="component" value="Unassembled WGS sequence"/>
</dbReference>
<protein>
    <submittedName>
        <fullName evidence="1">Uncharacterized protein</fullName>
    </submittedName>
</protein>
<keyword evidence="2" id="KW-1185">Reference proteome</keyword>